<dbReference type="OrthoDB" id="245568at2"/>
<comment type="similarity">
    <text evidence="1">Belongs to the bacterial solute-binding protein 3 family.</text>
</comment>
<evidence type="ECO:0000313" key="5">
    <source>
        <dbReference type="EMBL" id="OUL57597.1"/>
    </source>
</evidence>
<protein>
    <submittedName>
        <fullName evidence="5">Amino acid ABC transporter substrate-binding protein</fullName>
    </submittedName>
</protein>
<feature type="signal peptide" evidence="3">
    <location>
        <begin position="1"/>
        <end position="22"/>
    </location>
</feature>
<dbReference type="SUPFAM" id="SSF53850">
    <property type="entry name" value="Periplasmic binding protein-like II"/>
    <property type="match status" value="1"/>
</dbReference>
<gene>
    <name evidence="5" type="ORF">B1199_11040</name>
</gene>
<dbReference type="EMBL" id="MWPV01000003">
    <property type="protein sequence ID" value="OUL57597.1"/>
    <property type="molecule type" value="Genomic_DNA"/>
</dbReference>
<comment type="caution">
    <text evidence="5">The sequence shown here is derived from an EMBL/GenBank/DDBJ whole genome shotgun (WGS) entry which is preliminary data.</text>
</comment>
<dbReference type="SMART" id="SM00062">
    <property type="entry name" value="PBPb"/>
    <property type="match status" value="1"/>
</dbReference>
<dbReference type="Pfam" id="PF00497">
    <property type="entry name" value="SBP_bac_3"/>
    <property type="match status" value="1"/>
</dbReference>
<proteinExistence type="inferred from homology"/>
<feature type="chain" id="PRO_5013349187" evidence="3">
    <location>
        <begin position="23"/>
        <end position="254"/>
    </location>
</feature>
<dbReference type="Gene3D" id="3.40.190.10">
    <property type="entry name" value="Periplasmic binding protein-like II"/>
    <property type="match status" value="2"/>
</dbReference>
<dbReference type="RefSeq" id="WP_086744180.1">
    <property type="nucleotide sequence ID" value="NZ_MWPV01000003.1"/>
</dbReference>
<dbReference type="Proteomes" id="UP000194841">
    <property type="component" value="Unassembled WGS sequence"/>
</dbReference>
<sequence length="254" mass="28881">MLRLCWLLSLMFVLAVSLSGKANGATLAVSVGWNKPPYVIEENDTGFEIELIRAIFNKMGYRLNFIYVPFARSHYLLEKGKIDVAMTLSPRMKISAEQLSESYINYHNAVITLKGRGFSFTSIDDLASISFVGFQNASIVLGERYAKVTTRSPFYLELPDQTHQVEMLLKGRVDAVVMDVNIFNYISRSVMQQAHIDNVDIHPLFATSHYHLGFKDIALKAQFNRALIDFKTTLAYQALINKYDFYQTALPDQK</sequence>
<keyword evidence="6" id="KW-1185">Reference proteome</keyword>
<dbReference type="PANTHER" id="PTHR35936:SF19">
    <property type="entry name" value="AMINO-ACID-BINDING PROTEIN YXEM-RELATED"/>
    <property type="match status" value="1"/>
</dbReference>
<reference evidence="5 6" key="1">
    <citation type="submission" date="2017-02" db="EMBL/GenBank/DDBJ databases">
        <title>Pseudoalteromonas ulvae TC14 Genome.</title>
        <authorList>
            <person name="Molmeret M."/>
        </authorList>
    </citation>
    <scope>NUCLEOTIDE SEQUENCE [LARGE SCALE GENOMIC DNA]</scope>
    <source>
        <strain evidence="5">TC14</strain>
    </source>
</reference>
<keyword evidence="2 3" id="KW-0732">Signal</keyword>
<evidence type="ECO:0000259" key="4">
    <source>
        <dbReference type="SMART" id="SM00062"/>
    </source>
</evidence>
<feature type="domain" description="Solute-binding protein family 3/N-terminal" evidence="4">
    <location>
        <begin position="26"/>
        <end position="247"/>
    </location>
</feature>
<evidence type="ECO:0000256" key="2">
    <source>
        <dbReference type="ARBA" id="ARBA00022729"/>
    </source>
</evidence>
<dbReference type="PANTHER" id="PTHR35936">
    <property type="entry name" value="MEMBRANE-BOUND LYTIC MUREIN TRANSGLYCOSYLASE F"/>
    <property type="match status" value="1"/>
</dbReference>
<evidence type="ECO:0000256" key="1">
    <source>
        <dbReference type="ARBA" id="ARBA00010333"/>
    </source>
</evidence>
<evidence type="ECO:0000313" key="6">
    <source>
        <dbReference type="Proteomes" id="UP000194841"/>
    </source>
</evidence>
<evidence type="ECO:0000256" key="3">
    <source>
        <dbReference type="SAM" id="SignalP"/>
    </source>
</evidence>
<dbReference type="InterPro" id="IPR001638">
    <property type="entry name" value="Solute-binding_3/MltF_N"/>
</dbReference>
<accession>A0A244CPP9</accession>
<dbReference type="AlphaFoldDB" id="A0A244CPP9"/>
<organism evidence="5 6">
    <name type="scientific">Pseudoalteromonas ulvae</name>
    <dbReference type="NCBI Taxonomy" id="107327"/>
    <lineage>
        <taxon>Bacteria</taxon>
        <taxon>Pseudomonadati</taxon>
        <taxon>Pseudomonadota</taxon>
        <taxon>Gammaproteobacteria</taxon>
        <taxon>Alteromonadales</taxon>
        <taxon>Pseudoalteromonadaceae</taxon>
        <taxon>Pseudoalteromonas</taxon>
    </lineage>
</organism>
<name>A0A244CPP9_PSEDV</name>